<dbReference type="Proteomes" id="UP001556709">
    <property type="component" value="Unassembled WGS sequence"/>
</dbReference>
<dbReference type="InterPro" id="IPR036411">
    <property type="entry name" value="TorD-like_sf"/>
</dbReference>
<protein>
    <submittedName>
        <fullName evidence="2">Molecular chaperone TorD family protein</fullName>
    </submittedName>
</protein>
<evidence type="ECO:0000313" key="3">
    <source>
        <dbReference type="Proteomes" id="UP001556709"/>
    </source>
</evidence>
<dbReference type="Gene3D" id="1.10.3480.10">
    <property type="entry name" value="TorD-like"/>
    <property type="match status" value="1"/>
</dbReference>
<evidence type="ECO:0000256" key="1">
    <source>
        <dbReference type="ARBA" id="ARBA00023186"/>
    </source>
</evidence>
<dbReference type="PANTHER" id="PTHR34227:SF1">
    <property type="entry name" value="DIMETHYL SULFOXIDE REDUCTASE CHAPERONE-RELATED"/>
    <property type="match status" value="1"/>
</dbReference>
<dbReference type="EMBL" id="JBAKFM010000003">
    <property type="protein sequence ID" value="MEX0469564.1"/>
    <property type="molecule type" value="Genomic_DNA"/>
</dbReference>
<gene>
    <name evidence="2" type="ORF">V6X73_07480</name>
</gene>
<name>A0ABV3TD63_9GAMM</name>
<dbReference type="InterPro" id="IPR020945">
    <property type="entry name" value="DMSO/NO3_reduct_chaperone"/>
</dbReference>
<accession>A0ABV3TD63</accession>
<proteinExistence type="predicted"/>
<keyword evidence="1" id="KW-0143">Chaperone</keyword>
<comment type="caution">
    <text evidence="2">The sequence shown here is derived from an EMBL/GenBank/DDBJ whole genome shotgun (WGS) entry which is preliminary data.</text>
</comment>
<organism evidence="2 3">
    <name type="scientific">Spiribacter pallidus</name>
    <dbReference type="NCBI Taxonomy" id="1987936"/>
    <lineage>
        <taxon>Bacteria</taxon>
        <taxon>Pseudomonadati</taxon>
        <taxon>Pseudomonadota</taxon>
        <taxon>Gammaproteobacteria</taxon>
        <taxon>Chromatiales</taxon>
        <taxon>Ectothiorhodospiraceae</taxon>
        <taxon>Spiribacter</taxon>
    </lineage>
</organism>
<keyword evidence="3" id="KW-1185">Reference proteome</keyword>
<dbReference type="RefSeq" id="WP_367959108.1">
    <property type="nucleotide sequence ID" value="NZ_JBAKFK010000003.1"/>
</dbReference>
<dbReference type="InterPro" id="IPR050289">
    <property type="entry name" value="TorD/DmsD_chaperones"/>
</dbReference>
<dbReference type="PANTHER" id="PTHR34227">
    <property type="entry name" value="CHAPERONE PROTEIN YCDY"/>
    <property type="match status" value="1"/>
</dbReference>
<evidence type="ECO:0000313" key="2">
    <source>
        <dbReference type="EMBL" id="MEX0469564.1"/>
    </source>
</evidence>
<dbReference type="Pfam" id="PF02613">
    <property type="entry name" value="Nitrate_red_del"/>
    <property type="match status" value="1"/>
</dbReference>
<sequence length="211" mass="23316">MSVQENNMTGAETVSSTAAPAAEADDWVRSRVYGLLARVFADIPDQAVVELLASVDVEDEDGPLAEAWRNLSEAAAAADPESLDIEFHALFIGLGRGELMPFGSWYQSGFIMGRPLVKLREDLREFGLERESGVHEPEDHVAALLESMALLSGPEGTTLAAQRVFFNDHLAGWVERFMQDLQQAKSANFYRAVGAFAERFMVTEKQYLEMV</sequence>
<reference evidence="2 3" key="1">
    <citation type="submission" date="2024-02" db="EMBL/GenBank/DDBJ databases">
        <title>New especies of Spiribacter isolated from saline water.</title>
        <authorList>
            <person name="Leon M.J."/>
            <person name="De La Haba R."/>
            <person name="Sanchez-Porro C."/>
            <person name="Ventosa A."/>
        </authorList>
    </citation>
    <scope>NUCLEOTIDE SEQUENCE [LARGE SCALE GENOMIC DNA]</scope>
    <source>
        <strain evidence="3">ag22IC6-390</strain>
    </source>
</reference>
<dbReference type="SUPFAM" id="SSF89155">
    <property type="entry name" value="TorD-like"/>
    <property type="match status" value="1"/>
</dbReference>